<dbReference type="Proteomes" id="UP000774617">
    <property type="component" value="Unassembled WGS sequence"/>
</dbReference>
<reference evidence="2 3" key="1">
    <citation type="journal article" date="2021" name="Nat. Commun.">
        <title>Genetic determinants of endophytism in the Arabidopsis root mycobiome.</title>
        <authorList>
            <person name="Mesny F."/>
            <person name="Miyauchi S."/>
            <person name="Thiergart T."/>
            <person name="Pickel B."/>
            <person name="Atanasova L."/>
            <person name="Karlsson M."/>
            <person name="Huettel B."/>
            <person name="Barry K.W."/>
            <person name="Haridas S."/>
            <person name="Chen C."/>
            <person name="Bauer D."/>
            <person name="Andreopoulos W."/>
            <person name="Pangilinan J."/>
            <person name="LaButti K."/>
            <person name="Riley R."/>
            <person name="Lipzen A."/>
            <person name="Clum A."/>
            <person name="Drula E."/>
            <person name="Henrissat B."/>
            <person name="Kohler A."/>
            <person name="Grigoriev I.V."/>
            <person name="Martin F.M."/>
            <person name="Hacquard S."/>
        </authorList>
    </citation>
    <scope>NUCLEOTIDE SEQUENCE [LARGE SCALE GENOMIC DNA]</scope>
    <source>
        <strain evidence="2 3">MPI-SDFR-AT-0080</strain>
    </source>
</reference>
<proteinExistence type="predicted"/>
<gene>
    <name evidence="2" type="ORF">B0J12DRAFT_701282</name>
</gene>
<comment type="caution">
    <text evidence="2">The sequence shown here is derived from an EMBL/GenBank/DDBJ whole genome shotgun (WGS) entry which is preliminary data.</text>
</comment>
<name>A0ABQ8G5Z2_9PEZI</name>
<evidence type="ECO:0000313" key="3">
    <source>
        <dbReference type="Proteomes" id="UP000774617"/>
    </source>
</evidence>
<sequence length="210" mass="23145">MYRFEEGKIRPLLATIENAGPMRGHPTPFIGKWTNLEPLEIDTGGEAGKLPGGFPGSDSRCDPDIEEERYREFAALLKCAASTLRSFRFQQGPTGEKHLDGWPSWPGRGGRSAPHRAGQRPMDARFVRHLLPTIVESKCPKLVRMELPGVAGFSRAAKNVFGMKIINEPLGDAAQNAIRAAVVERVELLVEPDATRYFGLAKTVMMGFRG</sequence>
<evidence type="ECO:0000256" key="1">
    <source>
        <dbReference type="SAM" id="MobiDB-lite"/>
    </source>
</evidence>
<organism evidence="2 3">
    <name type="scientific">Macrophomina phaseolina</name>
    <dbReference type="NCBI Taxonomy" id="35725"/>
    <lineage>
        <taxon>Eukaryota</taxon>
        <taxon>Fungi</taxon>
        <taxon>Dikarya</taxon>
        <taxon>Ascomycota</taxon>
        <taxon>Pezizomycotina</taxon>
        <taxon>Dothideomycetes</taxon>
        <taxon>Dothideomycetes incertae sedis</taxon>
        <taxon>Botryosphaeriales</taxon>
        <taxon>Botryosphaeriaceae</taxon>
        <taxon>Macrophomina</taxon>
    </lineage>
</organism>
<evidence type="ECO:0000313" key="2">
    <source>
        <dbReference type="EMBL" id="KAH7045187.1"/>
    </source>
</evidence>
<dbReference type="EMBL" id="JAGTJR010000019">
    <property type="protein sequence ID" value="KAH7045187.1"/>
    <property type="molecule type" value="Genomic_DNA"/>
</dbReference>
<feature type="region of interest" description="Disordered" evidence="1">
    <location>
        <begin position="95"/>
        <end position="119"/>
    </location>
</feature>
<accession>A0ABQ8G5Z2</accession>
<protein>
    <submittedName>
        <fullName evidence="2">Uncharacterized protein</fullName>
    </submittedName>
</protein>
<keyword evidence="3" id="KW-1185">Reference proteome</keyword>